<dbReference type="Proteomes" id="UP001556367">
    <property type="component" value="Unassembled WGS sequence"/>
</dbReference>
<organism evidence="1 2">
    <name type="scientific">Hohenbuehelia grisea</name>
    <dbReference type="NCBI Taxonomy" id="104357"/>
    <lineage>
        <taxon>Eukaryota</taxon>
        <taxon>Fungi</taxon>
        <taxon>Dikarya</taxon>
        <taxon>Basidiomycota</taxon>
        <taxon>Agaricomycotina</taxon>
        <taxon>Agaricomycetes</taxon>
        <taxon>Agaricomycetidae</taxon>
        <taxon>Agaricales</taxon>
        <taxon>Pleurotineae</taxon>
        <taxon>Pleurotaceae</taxon>
        <taxon>Hohenbuehelia</taxon>
    </lineage>
</organism>
<keyword evidence="2" id="KW-1185">Reference proteome</keyword>
<comment type="caution">
    <text evidence="1">The sequence shown here is derived from an EMBL/GenBank/DDBJ whole genome shotgun (WGS) entry which is preliminary data.</text>
</comment>
<sequence length="106" mass="12077">MCLHLRLLPLQPCVGLPIHNILTSLIYQRRFCEVIFASPIRSRPATMALSSRESFTEGYLCCIDEGRRLAPRQLHSHWRPLGFPSGLSMIGHCVCEATKCLRVWRG</sequence>
<gene>
    <name evidence="1" type="ORF">HGRIS_005047</name>
</gene>
<evidence type="ECO:0000313" key="2">
    <source>
        <dbReference type="Proteomes" id="UP001556367"/>
    </source>
</evidence>
<protein>
    <submittedName>
        <fullName evidence="1">Uncharacterized protein</fullName>
    </submittedName>
</protein>
<reference evidence="2" key="1">
    <citation type="submission" date="2024-06" db="EMBL/GenBank/DDBJ databases">
        <title>Multi-omics analyses provide insights into the biosynthesis of the anticancer antibiotic pleurotin in Hohenbuehelia grisea.</title>
        <authorList>
            <person name="Weaver J.A."/>
            <person name="Alberti F."/>
        </authorList>
    </citation>
    <scope>NUCLEOTIDE SEQUENCE [LARGE SCALE GENOMIC DNA]</scope>
    <source>
        <strain evidence="2">T-177</strain>
    </source>
</reference>
<evidence type="ECO:0000313" key="1">
    <source>
        <dbReference type="EMBL" id="KAL0953873.1"/>
    </source>
</evidence>
<name>A0ABR3JER6_9AGAR</name>
<dbReference type="EMBL" id="JASNQZ010000008">
    <property type="protein sequence ID" value="KAL0953873.1"/>
    <property type="molecule type" value="Genomic_DNA"/>
</dbReference>
<proteinExistence type="predicted"/>
<accession>A0ABR3JER6</accession>